<name>A0AAV7DTB2_ARIFI</name>
<gene>
    <name evidence="1" type="ORF">H6P81_019988</name>
</gene>
<protein>
    <submittedName>
        <fullName evidence="1">Uncharacterized protein</fullName>
    </submittedName>
</protein>
<proteinExistence type="predicted"/>
<keyword evidence="2" id="KW-1185">Reference proteome</keyword>
<comment type="caution">
    <text evidence="1">The sequence shown here is derived from an EMBL/GenBank/DDBJ whole genome shotgun (WGS) entry which is preliminary data.</text>
</comment>
<reference evidence="1 2" key="1">
    <citation type="submission" date="2021-07" db="EMBL/GenBank/DDBJ databases">
        <title>The Aristolochia fimbriata genome: insights into angiosperm evolution, floral development and chemical biosynthesis.</title>
        <authorList>
            <person name="Jiao Y."/>
        </authorList>
    </citation>
    <scope>NUCLEOTIDE SEQUENCE [LARGE SCALE GENOMIC DNA]</scope>
    <source>
        <strain evidence="1">IBCAS-2021</strain>
        <tissue evidence="1">Leaf</tissue>
    </source>
</reference>
<evidence type="ECO:0000313" key="2">
    <source>
        <dbReference type="Proteomes" id="UP000825729"/>
    </source>
</evidence>
<sequence length="52" mass="6069">MTTLKLLTVIVTENNHTRTTVKVRDVNKFRRVSGTTEHELRGQWPWDETDAS</sequence>
<evidence type="ECO:0000313" key="1">
    <source>
        <dbReference type="EMBL" id="KAG9439823.1"/>
    </source>
</evidence>
<dbReference type="Proteomes" id="UP000825729">
    <property type="component" value="Unassembled WGS sequence"/>
</dbReference>
<dbReference type="AlphaFoldDB" id="A0AAV7DTB2"/>
<accession>A0AAV7DTB2</accession>
<organism evidence="1 2">
    <name type="scientific">Aristolochia fimbriata</name>
    <name type="common">White veined hardy Dutchman's pipe vine</name>
    <dbReference type="NCBI Taxonomy" id="158543"/>
    <lineage>
        <taxon>Eukaryota</taxon>
        <taxon>Viridiplantae</taxon>
        <taxon>Streptophyta</taxon>
        <taxon>Embryophyta</taxon>
        <taxon>Tracheophyta</taxon>
        <taxon>Spermatophyta</taxon>
        <taxon>Magnoliopsida</taxon>
        <taxon>Magnoliidae</taxon>
        <taxon>Piperales</taxon>
        <taxon>Aristolochiaceae</taxon>
        <taxon>Aristolochia</taxon>
    </lineage>
</organism>
<dbReference type="EMBL" id="JAINDJ010000008">
    <property type="protein sequence ID" value="KAG9439823.1"/>
    <property type="molecule type" value="Genomic_DNA"/>
</dbReference>